<dbReference type="GO" id="GO:0004222">
    <property type="term" value="F:metalloendopeptidase activity"/>
    <property type="evidence" value="ECO:0007669"/>
    <property type="project" value="TreeGrafter"/>
</dbReference>
<dbReference type="Proteomes" id="UP000319175">
    <property type="component" value="Unassembled WGS sequence"/>
</dbReference>
<protein>
    <submittedName>
        <fullName evidence="2">M23 family metallopeptidase</fullName>
    </submittedName>
</protein>
<dbReference type="OrthoDB" id="9809488at2"/>
<comment type="caution">
    <text evidence="2">The sequence shown here is derived from an EMBL/GenBank/DDBJ whole genome shotgun (WGS) entry which is preliminary data.</text>
</comment>
<dbReference type="PANTHER" id="PTHR21666:SF270">
    <property type="entry name" value="MUREIN HYDROLASE ACTIVATOR ENVC"/>
    <property type="match status" value="1"/>
</dbReference>
<dbReference type="InterPro" id="IPR011055">
    <property type="entry name" value="Dup_hybrid_motif"/>
</dbReference>
<dbReference type="SUPFAM" id="SSF51261">
    <property type="entry name" value="Duplicated hybrid motif"/>
    <property type="match status" value="1"/>
</dbReference>
<dbReference type="AlphaFoldDB" id="A0A501PY46"/>
<dbReference type="Pfam" id="PF01551">
    <property type="entry name" value="Peptidase_M23"/>
    <property type="match status" value="1"/>
</dbReference>
<evidence type="ECO:0000313" key="3">
    <source>
        <dbReference type="Proteomes" id="UP000319175"/>
    </source>
</evidence>
<dbReference type="Gene3D" id="2.70.70.10">
    <property type="entry name" value="Glucose Permease (Domain IIA)"/>
    <property type="match status" value="1"/>
</dbReference>
<keyword evidence="3" id="KW-1185">Reference proteome</keyword>
<gene>
    <name evidence="2" type="ORF">FJA49_14890</name>
</gene>
<feature type="domain" description="M23ase beta-sheet core" evidence="1">
    <location>
        <begin position="145"/>
        <end position="242"/>
    </location>
</feature>
<sequence>MNRNFIIIALLMSVLYACNSVKLPQTKFNASPLGYSQKIVGDSLVITLDNLLKCPVRIVLNDSLLNKRFESKGLVVLSPKEKKRISIFFDTAQQHKSGANYMLGNAMSHPKETRLALPFQKGKKYTVVQGHNGSFSHKDGLSKLALDFDLKTGDTICAAASGFVVGLIDKYQHSGKDSSWKDYANFITLYHPETGLFTEYVHLKEKGALVAMGDFVNAGQPIALSGMTGWTTIAHLHFVAYFRNTSWKSEPVNVNFIEGYKAEDLKAGGIVKKNSL</sequence>
<dbReference type="CDD" id="cd12797">
    <property type="entry name" value="M23_peptidase"/>
    <property type="match status" value="1"/>
</dbReference>
<organism evidence="2 3">
    <name type="scientific">Flavobacterium microcysteis</name>
    <dbReference type="NCBI Taxonomy" id="2596891"/>
    <lineage>
        <taxon>Bacteria</taxon>
        <taxon>Pseudomonadati</taxon>
        <taxon>Bacteroidota</taxon>
        <taxon>Flavobacteriia</taxon>
        <taxon>Flavobacteriales</taxon>
        <taxon>Flavobacteriaceae</taxon>
        <taxon>Flavobacterium</taxon>
    </lineage>
</organism>
<reference evidence="2 3" key="2">
    <citation type="submission" date="2019-06" db="EMBL/GenBank/DDBJ databases">
        <authorList>
            <person name="Seo Y."/>
        </authorList>
    </citation>
    <scope>NUCLEOTIDE SEQUENCE [LARGE SCALE GENOMIC DNA]</scope>
    <source>
        <strain evidence="2 3">MaA-Y11</strain>
    </source>
</reference>
<evidence type="ECO:0000259" key="1">
    <source>
        <dbReference type="Pfam" id="PF01551"/>
    </source>
</evidence>
<dbReference type="PROSITE" id="PS51257">
    <property type="entry name" value="PROKAR_LIPOPROTEIN"/>
    <property type="match status" value="1"/>
</dbReference>
<accession>A0A501PY46</accession>
<reference evidence="2 3" key="1">
    <citation type="submission" date="2019-06" db="EMBL/GenBank/DDBJ databases">
        <title>Flavobacterium sp. MaA-Y11 from geoumgang.</title>
        <authorList>
            <person name="Jeong S."/>
        </authorList>
    </citation>
    <scope>NUCLEOTIDE SEQUENCE [LARGE SCALE GENOMIC DNA]</scope>
    <source>
        <strain evidence="2 3">MaA-Y11</strain>
    </source>
</reference>
<dbReference type="InterPro" id="IPR050570">
    <property type="entry name" value="Cell_wall_metabolism_enzyme"/>
</dbReference>
<name>A0A501PY46_9FLAO</name>
<dbReference type="PANTHER" id="PTHR21666">
    <property type="entry name" value="PEPTIDASE-RELATED"/>
    <property type="match status" value="1"/>
</dbReference>
<evidence type="ECO:0000313" key="2">
    <source>
        <dbReference type="EMBL" id="TPD65480.1"/>
    </source>
</evidence>
<dbReference type="EMBL" id="VFJE01000056">
    <property type="protein sequence ID" value="TPD65480.1"/>
    <property type="molecule type" value="Genomic_DNA"/>
</dbReference>
<proteinExistence type="predicted"/>
<dbReference type="InterPro" id="IPR016047">
    <property type="entry name" value="M23ase_b-sheet_dom"/>
</dbReference>
<dbReference type="RefSeq" id="WP_140001719.1">
    <property type="nucleotide sequence ID" value="NZ_VFJE01000056.1"/>
</dbReference>